<sequence>MSRIGRLPITLKEGVVATQADSQVVFKGPKGELALSLPKGLSLKIEGDVLTLSNDKGPVLDPLYGTTRALLANAAVGVVDGYTKQLEVVGTGFRVEVGGAGELVMTLGFSHPVKIVPPAGVTFKTEKMVVTVSGIDRGLVGQTAANVRKVKPAEPYKGKGVMYVGEVIRRKAGKAAKTAA</sequence>
<protein>
    <recommendedName>
        <fullName evidence="3 4">50S ribosomal protein L6</fullName>
    </recommendedName>
</protein>
<dbReference type="AlphaFoldDB" id="A0A1F8CLL8"/>
<accession>A0A1F8CLL8</accession>
<evidence type="ECO:0000256" key="5">
    <source>
        <dbReference type="RuleBase" id="RU003869"/>
    </source>
</evidence>
<dbReference type="InterPro" id="IPR000702">
    <property type="entry name" value="Ribosomal_uL6-like"/>
</dbReference>
<dbReference type="Proteomes" id="UP000179241">
    <property type="component" value="Unassembled WGS sequence"/>
</dbReference>
<keyword evidence="6" id="KW-0699">rRNA-binding</keyword>
<evidence type="ECO:0000256" key="4">
    <source>
        <dbReference type="NCBIfam" id="TIGR03654"/>
    </source>
</evidence>
<evidence type="ECO:0000313" key="9">
    <source>
        <dbReference type="Proteomes" id="UP000179241"/>
    </source>
</evidence>
<dbReference type="GO" id="GO:0022625">
    <property type="term" value="C:cytosolic large ribosomal subunit"/>
    <property type="evidence" value="ECO:0007669"/>
    <property type="project" value="UniProtKB-UniRule"/>
</dbReference>
<dbReference type="EMBL" id="MGHU01000027">
    <property type="protein sequence ID" value="OGM77243.1"/>
    <property type="molecule type" value="Genomic_DNA"/>
</dbReference>
<evidence type="ECO:0000259" key="7">
    <source>
        <dbReference type="Pfam" id="PF00347"/>
    </source>
</evidence>
<dbReference type="SUPFAM" id="SSF56053">
    <property type="entry name" value="Ribosomal protein L6"/>
    <property type="match status" value="2"/>
</dbReference>
<evidence type="ECO:0000256" key="1">
    <source>
        <dbReference type="ARBA" id="ARBA00022980"/>
    </source>
</evidence>
<dbReference type="PANTHER" id="PTHR11655">
    <property type="entry name" value="60S/50S RIBOSOMAL PROTEIN L6/L9"/>
    <property type="match status" value="1"/>
</dbReference>
<evidence type="ECO:0000256" key="3">
    <source>
        <dbReference type="ARBA" id="ARBA00035454"/>
    </source>
</evidence>
<dbReference type="NCBIfam" id="TIGR03654">
    <property type="entry name" value="L6_bact"/>
    <property type="match status" value="1"/>
</dbReference>
<evidence type="ECO:0000256" key="6">
    <source>
        <dbReference type="RuleBase" id="RU003870"/>
    </source>
</evidence>
<comment type="function">
    <text evidence="6">This protein binds to the 23S rRNA, and is important in its secondary structure. It is located near the subunit interface in the base of the L7/L12 stalk, and near the tRNA binding site of the peptidyltransferase center.</text>
</comment>
<dbReference type="Gene3D" id="3.90.930.12">
    <property type="entry name" value="Ribosomal protein L6, alpha-beta domain"/>
    <property type="match status" value="2"/>
</dbReference>
<dbReference type="GO" id="GO:0003735">
    <property type="term" value="F:structural constituent of ribosome"/>
    <property type="evidence" value="ECO:0007669"/>
    <property type="project" value="UniProtKB-UniRule"/>
</dbReference>
<dbReference type="PRINTS" id="PR00059">
    <property type="entry name" value="RIBOSOMALL6"/>
</dbReference>
<gene>
    <name evidence="8" type="ORF">A2188_02615</name>
</gene>
<evidence type="ECO:0000313" key="8">
    <source>
        <dbReference type="EMBL" id="OGM77243.1"/>
    </source>
</evidence>
<dbReference type="PIRSF" id="PIRSF002162">
    <property type="entry name" value="Ribosomal_L6"/>
    <property type="match status" value="1"/>
</dbReference>
<dbReference type="PANTHER" id="PTHR11655:SF14">
    <property type="entry name" value="LARGE RIBOSOMAL SUBUNIT PROTEIN UL6M"/>
    <property type="match status" value="1"/>
</dbReference>
<dbReference type="Pfam" id="PF00347">
    <property type="entry name" value="Ribosomal_L6"/>
    <property type="match status" value="1"/>
</dbReference>
<feature type="domain" description="Large ribosomal subunit protein uL6 alpha-beta" evidence="7">
    <location>
        <begin position="89"/>
        <end position="163"/>
    </location>
</feature>
<comment type="caution">
    <text evidence="8">The sequence shown here is derived from an EMBL/GenBank/DDBJ whole genome shotgun (WGS) entry which is preliminary data.</text>
</comment>
<keyword evidence="1 5" id="KW-0689">Ribosomal protein</keyword>
<dbReference type="InterPro" id="IPR020040">
    <property type="entry name" value="Ribosomal_uL6_a/b-dom"/>
</dbReference>
<dbReference type="GO" id="GO:0002181">
    <property type="term" value="P:cytoplasmic translation"/>
    <property type="evidence" value="ECO:0007669"/>
    <property type="project" value="TreeGrafter"/>
</dbReference>
<name>A0A1F8CLL8_9BACT</name>
<dbReference type="GO" id="GO:0019843">
    <property type="term" value="F:rRNA binding"/>
    <property type="evidence" value="ECO:0007669"/>
    <property type="project" value="UniProtKB-UniRule"/>
</dbReference>
<proteinExistence type="inferred from homology"/>
<evidence type="ECO:0000256" key="2">
    <source>
        <dbReference type="ARBA" id="ARBA00023274"/>
    </source>
</evidence>
<organism evidence="8 9">
    <name type="scientific">Candidatus Woesebacteria bacterium RIFOXYA1_FULL_43_9</name>
    <dbReference type="NCBI Taxonomy" id="1802534"/>
    <lineage>
        <taxon>Bacteria</taxon>
        <taxon>Candidatus Woeseibacteriota</taxon>
    </lineage>
</organism>
<reference evidence="8 9" key="1">
    <citation type="journal article" date="2016" name="Nat. Commun.">
        <title>Thousands of microbial genomes shed light on interconnected biogeochemical processes in an aquifer system.</title>
        <authorList>
            <person name="Anantharaman K."/>
            <person name="Brown C.T."/>
            <person name="Hug L.A."/>
            <person name="Sharon I."/>
            <person name="Castelle C.J."/>
            <person name="Probst A.J."/>
            <person name="Thomas B.C."/>
            <person name="Singh A."/>
            <person name="Wilkins M.J."/>
            <person name="Karaoz U."/>
            <person name="Brodie E.L."/>
            <person name="Williams K.H."/>
            <person name="Hubbard S.S."/>
            <person name="Banfield J.F."/>
        </authorList>
    </citation>
    <scope>NUCLEOTIDE SEQUENCE [LARGE SCALE GENOMIC DNA]</scope>
</reference>
<keyword evidence="2 5" id="KW-0687">Ribonucleoprotein</keyword>
<dbReference type="InterPro" id="IPR036789">
    <property type="entry name" value="Ribosomal_uL6-like_a/b-dom_sf"/>
</dbReference>
<comment type="similarity">
    <text evidence="5">Belongs to the universal ribosomal protein uL6 family.</text>
</comment>
<dbReference type="InterPro" id="IPR019906">
    <property type="entry name" value="Ribosomal_uL6_bac-type"/>
</dbReference>
<keyword evidence="6" id="KW-0694">RNA-binding</keyword>